<dbReference type="PRINTS" id="PR00732">
    <property type="entry name" value="GLHYDRLASE4"/>
</dbReference>
<name>A0A202E4K9_9EURY</name>
<dbReference type="SUPFAM" id="SSF51735">
    <property type="entry name" value="NAD(P)-binding Rossmann-fold domains"/>
    <property type="match status" value="1"/>
</dbReference>
<dbReference type="PANTHER" id="PTHR32092">
    <property type="entry name" value="6-PHOSPHO-BETA-GLUCOSIDASE-RELATED"/>
    <property type="match status" value="1"/>
</dbReference>
<proteinExistence type="predicted"/>
<accession>A0A202E4K9</accession>
<keyword evidence="1" id="KW-0520">NAD</keyword>
<dbReference type="Gene3D" id="3.90.1820.10">
    <property type="entry name" value="AglA-like glucosidase"/>
    <property type="match status" value="1"/>
</dbReference>
<organism evidence="2 3">
    <name type="scientific">Natronolimnobius baerhuensis</name>
    <dbReference type="NCBI Taxonomy" id="253108"/>
    <lineage>
        <taxon>Archaea</taxon>
        <taxon>Methanobacteriati</taxon>
        <taxon>Methanobacteriota</taxon>
        <taxon>Stenosarchaea group</taxon>
        <taxon>Halobacteria</taxon>
        <taxon>Halobacteriales</taxon>
        <taxon>Natrialbaceae</taxon>
        <taxon>Natronolimnobius</taxon>
    </lineage>
</organism>
<dbReference type="InterPro" id="IPR001088">
    <property type="entry name" value="Glyco_hydro_4"/>
</dbReference>
<dbReference type="InterPro" id="IPR053715">
    <property type="entry name" value="GH4_Enzyme_sf"/>
</dbReference>
<gene>
    <name evidence="2" type="ORF">B2G88_18805</name>
</gene>
<evidence type="ECO:0000313" key="2">
    <source>
        <dbReference type="EMBL" id="OVE82840.1"/>
    </source>
</evidence>
<evidence type="ECO:0000256" key="1">
    <source>
        <dbReference type="ARBA" id="ARBA00023027"/>
    </source>
</evidence>
<keyword evidence="3" id="KW-1185">Reference proteome</keyword>
<reference evidence="2 3" key="1">
    <citation type="submission" date="2017-02" db="EMBL/GenBank/DDBJ databases">
        <title>Natronthermophilus aegyptiacus gen. nov.,sp. nov., an aerobic, extremely halophilic alkalithermophilic archaeon isolated from the athalassohaline Wadi An Natrun, Egypt.</title>
        <authorList>
            <person name="Zhao B."/>
        </authorList>
    </citation>
    <scope>NUCLEOTIDE SEQUENCE [LARGE SCALE GENOMIC DNA]</scope>
    <source>
        <strain evidence="2 3">CGMCC 1.3597</strain>
    </source>
</reference>
<dbReference type="GO" id="GO:0004553">
    <property type="term" value="F:hydrolase activity, hydrolyzing O-glycosyl compounds"/>
    <property type="evidence" value="ECO:0007669"/>
    <property type="project" value="InterPro"/>
</dbReference>
<dbReference type="EMBL" id="MWPH01000006">
    <property type="protein sequence ID" value="OVE82840.1"/>
    <property type="molecule type" value="Genomic_DNA"/>
</dbReference>
<dbReference type="Pfam" id="PF02056">
    <property type="entry name" value="Glyco_hydro_4"/>
    <property type="match status" value="1"/>
</dbReference>
<protein>
    <submittedName>
        <fullName evidence="2">Uncharacterized protein</fullName>
    </submittedName>
</protein>
<dbReference type="InterPro" id="IPR036291">
    <property type="entry name" value="NAD(P)-bd_dom_sf"/>
</dbReference>
<dbReference type="GO" id="GO:0005975">
    <property type="term" value="P:carbohydrate metabolic process"/>
    <property type="evidence" value="ECO:0007669"/>
    <property type="project" value="InterPro"/>
</dbReference>
<evidence type="ECO:0000313" key="3">
    <source>
        <dbReference type="Proteomes" id="UP000196084"/>
    </source>
</evidence>
<dbReference type="Proteomes" id="UP000196084">
    <property type="component" value="Unassembled WGS sequence"/>
</dbReference>
<sequence length="155" mass="16752">MVFAKNLVGDILSFEALVDCTLALMDINEQRLAQTTAVAEAMVENGDVGATIESTTDRRDALEGADYVLNMINVGRTEPFENEIRIPERYGVEQAIGDTLGPGGIFRGLRAIPTMLEIAADMEADPPRAKLSRVGNAVSQPTYPIPNCPIRAFNA</sequence>
<dbReference type="AlphaFoldDB" id="A0A202E4K9"/>
<comment type="caution">
    <text evidence="2">The sequence shown here is derived from an EMBL/GenBank/DDBJ whole genome shotgun (WGS) entry which is preliminary data.</text>
</comment>